<dbReference type="InterPro" id="IPR003593">
    <property type="entry name" value="AAA+_ATPase"/>
</dbReference>
<dbReference type="InterPro" id="IPR017871">
    <property type="entry name" value="ABC_transporter-like_CS"/>
</dbReference>
<dbReference type="Gene3D" id="3.40.50.300">
    <property type="entry name" value="P-loop containing nucleotide triphosphate hydrolases"/>
    <property type="match status" value="2"/>
</dbReference>
<name>A0A1H9VEI6_9RHOB</name>
<evidence type="ECO:0000256" key="6">
    <source>
        <dbReference type="ARBA" id="ARBA00022840"/>
    </source>
</evidence>
<evidence type="ECO:0000256" key="5">
    <source>
        <dbReference type="ARBA" id="ARBA00022741"/>
    </source>
</evidence>
<organism evidence="10 11">
    <name type="scientific">Tranquillimonas rosea</name>
    <dbReference type="NCBI Taxonomy" id="641238"/>
    <lineage>
        <taxon>Bacteria</taxon>
        <taxon>Pseudomonadati</taxon>
        <taxon>Pseudomonadota</taxon>
        <taxon>Alphaproteobacteria</taxon>
        <taxon>Rhodobacterales</taxon>
        <taxon>Roseobacteraceae</taxon>
        <taxon>Tranquillimonas</taxon>
    </lineage>
</organism>
<dbReference type="InterPro" id="IPR003439">
    <property type="entry name" value="ABC_transporter-like_ATP-bd"/>
</dbReference>
<dbReference type="Pfam" id="PF00005">
    <property type="entry name" value="ABC_tran"/>
    <property type="match status" value="2"/>
</dbReference>
<evidence type="ECO:0000256" key="7">
    <source>
        <dbReference type="ARBA" id="ARBA00022967"/>
    </source>
</evidence>
<gene>
    <name evidence="10" type="ORF">SAMN04490244_10727</name>
</gene>
<accession>A0A1H9VEI6</accession>
<dbReference type="SMART" id="SM00382">
    <property type="entry name" value="AAA"/>
    <property type="match status" value="2"/>
</dbReference>
<dbReference type="InterPro" id="IPR027417">
    <property type="entry name" value="P-loop_NTPase"/>
</dbReference>
<keyword evidence="1" id="KW-0813">Transport</keyword>
<evidence type="ECO:0000256" key="3">
    <source>
        <dbReference type="ARBA" id="ARBA00022597"/>
    </source>
</evidence>
<keyword evidence="2" id="KW-1003">Cell membrane</keyword>
<keyword evidence="8" id="KW-0472">Membrane</keyword>
<dbReference type="AlphaFoldDB" id="A0A1H9VEI6"/>
<dbReference type="InterPro" id="IPR050107">
    <property type="entry name" value="ABC_carbohydrate_import_ATPase"/>
</dbReference>
<evidence type="ECO:0000313" key="10">
    <source>
        <dbReference type="EMBL" id="SES19647.1"/>
    </source>
</evidence>
<evidence type="ECO:0000259" key="9">
    <source>
        <dbReference type="PROSITE" id="PS50893"/>
    </source>
</evidence>
<dbReference type="PROSITE" id="PS00211">
    <property type="entry name" value="ABC_TRANSPORTER_1"/>
    <property type="match status" value="1"/>
</dbReference>
<dbReference type="RefSeq" id="WP_092694179.1">
    <property type="nucleotide sequence ID" value="NZ_FOGU01000007.1"/>
</dbReference>
<dbReference type="EMBL" id="FOGU01000007">
    <property type="protein sequence ID" value="SES19647.1"/>
    <property type="molecule type" value="Genomic_DNA"/>
</dbReference>
<dbReference type="CDD" id="cd03216">
    <property type="entry name" value="ABC_Carb_Monos_I"/>
    <property type="match status" value="1"/>
</dbReference>
<feature type="domain" description="ABC transporter" evidence="9">
    <location>
        <begin position="263"/>
        <end position="507"/>
    </location>
</feature>
<keyword evidence="5" id="KW-0547">Nucleotide-binding</keyword>
<dbReference type="STRING" id="641238.SAMN04490244_10727"/>
<dbReference type="PROSITE" id="PS50893">
    <property type="entry name" value="ABC_TRANSPORTER_2"/>
    <property type="match status" value="2"/>
</dbReference>
<evidence type="ECO:0000256" key="4">
    <source>
        <dbReference type="ARBA" id="ARBA00022737"/>
    </source>
</evidence>
<dbReference type="GO" id="GO:0005524">
    <property type="term" value="F:ATP binding"/>
    <property type="evidence" value="ECO:0007669"/>
    <property type="project" value="UniProtKB-KW"/>
</dbReference>
<dbReference type="GO" id="GO:0016887">
    <property type="term" value="F:ATP hydrolysis activity"/>
    <property type="evidence" value="ECO:0007669"/>
    <property type="project" value="InterPro"/>
</dbReference>
<keyword evidence="11" id="KW-1185">Reference proteome</keyword>
<dbReference type="OrthoDB" id="9805029at2"/>
<evidence type="ECO:0000256" key="2">
    <source>
        <dbReference type="ARBA" id="ARBA00022475"/>
    </source>
</evidence>
<keyword evidence="3" id="KW-0762">Sugar transport</keyword>
<keyword evidence="4" id="KW-0677">Repeat</keyword>
<dbReference type="PANTHER" id="PTHR43790">
    <property type="entry name" value="CARBOHYDRATE TRANSPORT ATP-BINDING PROTEIN MG119-RELATED"/>
    <property type="match status" value="1"/>
</dbReference>
<dbReference type="SUPFAM" id="SSF52540">
    <property type="entry name" value="P-loop containing nucleoside triphosphate hydrolases"/>
    <property type="match status" value="2"/>
</dbReference>
<dbReference type="Proteomes" id="UP000198885">
    <property type="component" value="Unassembled WGS sequence"/>
</dbReference>
<evidence type="ECO:0000256" key="8">
    <source>
        <dbReference type="ARBA" id="ARBA00023136"/>
    </source>
</evidence>
<keyword evidence="7" id="KW-1278">Translocase</keyword>
<sequence>MNDRSREAHDAPSVVALDHISKSFAGVRALDDVSLAIRPGEVVCLAGENGSGKSTLIKALSGAQPAESGTVSFHGQPQAQISPIGAVRAGVQVIYQDFSLFPNLTVAENIAFNDRLARGTRWIDWREMRRTAEAALGRIGVDIPLDAVVEDLPVASKQLVAIARALVDEARLIVMDEPTAALTEREVKHLLGIISRLKERGIAVLFVSHKLAEVFSVCERVVVLRNGRLVAEGPVDEFDPASLTHHMTGREIDAAPVVSADAPRGSDLLQVRHLSREGAFSDVSLDLAAGESLGIVGLLGSGRSELAKALFGMDPASSGTIRIEGEEARIDSISDAMERGIAYVPEDRLTEGLFLTQSIGANIAAGSFRRLAGTFGLVRKSDIRDEADGWVERLSIATPSSDLPVSSLSGGNQQRVMLARWLATTPRILILNGPTVGVDVGSKADIHRTIADLAAEGLGVIVISDDLPEVLACCNRIMVMRDGRIVDERRNDDVTENELSHLLSSDAEDA</sequence>
<evidence type="ECO:0000256" key="1">
    <source>
        <dbReference type="ARBA" id="ARBA00022448"/>
    </source>
</evidence>
<reference evidence="10 11" key="1">
    <citation type="submission" date="2016-10" db="EMBL/GenBank/DDBJ databases">
        <authorList>
            <person name="de Groot N.N."/>
        </authorList>
    </citation>
    <scope>NUCLEOTIDE SEQUENCE [LARGE SCALE GENOMIC DNA]</scope>
    <source>
        <strain evidence="10 11">DSM 23042</strain>
    </source>
</reference>
<dbReference type="PANTHER" id="PTHR43790:SF1">
    <property type="entry name" value="XYLOSE IMPORT ATP-BINDING PROTEIN XYLG"/>
    <property type="match status" value="1"/>
</dbReference>
<feature type="domain" description="ABC transporter" evidence="9">
    <location>
        <begin position="15"/>
        <end position="251"/>
    </location>
</feature>
<keyword evidence="6 10" id="KW-0067">ATP-binding</keyword>
<evidence type="ECO:0000313" key="11">
    <source>
        <dbReference type="Proteomes" id="UP000198885"/>
    </source>
</evidence>
<dbReference type="CDD" id="cd03215">
    <property type="entry name" value="ABC_Carb_Monos_II"/>
    <property type="match status" value="1"/>
</dbReference>
<protein>
    <submittedName>
        <fullName evidence="10">Monosaccharide ABC transporter ATP-binding protein, CUT2 family</fullName>
    </submittedName>
</protein>
<proteinExistence type="predicted"/>